<evidence type="ECO:0000256" key="1">
    <source>
        <dbReference type="SAM" id="MobiDB-lite"/>
    </source>
</evidence>
<dbReference type="GO" id="GO:0016740">
    <property type="term" value="F:transferase activity"/>
    <property type="evidence" value="ECO:0007669"/>
    <property type="project" value="UniProtKB-KW"/>
</dbReference>
<dbReference type="Proteomes" id="UP000002218">
    <property type="component" value="Chromosome"/>
</dbReference>
<keyword evidence="3" id="KW-0808">Transferase</keyword>
<feature type="region of interest" description="Disordered" evidence="1">
    <location>
        <begin position="118"/>
        <end position="137"/>
    </location>
</feature>
<dbReference type="InterPro" id="IPR001173">
    <property type="entry name" value="Glyco_trans_2-like"/>
</dbReference>
<reference evidence="3 4" key="2">
    <citation type="journal article" date="2010" name="Stand. Genomic Sci.">
        <title>Complete genome sequence of Nakamurella multipartita type strain (Y-104).</title>
        <authorList>
            <person name="Tice H."/>
            <person name="Mayilraj S."/>
            <person name="Sims D."/>
            <person name="Lapidus A."/>
            <person name="Nolan M."/>
            <person name="Lucas S."/>
            <person name="Glavina Del Rio T."/>
            <person name="Copeland A."/>
            <person name="Cheng J.F."/>
            <person name="Meincke L."/>
            <person name="Bruce D."/>
            <person name="Goodwin L."/>
            <person name="Pitluck S."/>
            <person name="Ivanova N."/>
            <person name="Mavromatis K."/>
            <person name="Ovchinnikova G."/>
            <person name="Pati A."/>
            <person name="Chen A."/>
            <person name="Palaniappan K."/>
            <person name="Land M."/>
            <person name="Hauser L."/>
            <person name="Chang Y.J."/>
            <person name="Jeffries C.D."/>
            <person name="Detter J.C."/>
            <person name="Brettin T."/>
            <person name="Rohde M."/>
            <person name="Goker M."/>
            <person name="Bristow J."/>
            <person name="Eisen J.A."/>
            <person name="Markowitz V."/>
            <person name="Hugenholtz P."/>
            <person name="Kyrpides N.C."/>
            <person name="Klenk H.P."/>
            <person name="Chen F."/>
        </authorList>
    </citation>
    <scope>NUCLEOTIDE SEQUENCE [LARGE SCALE GENOMIC DNA]</scope>
    <source>
        <strain evidence="4">ATCC 700099 / DSM 44233 / CIP 104796 / JCM 9543 / NBRC 105858 / Y-104</strain>
    </source>
</reference>
<dbReference type="InterPro" id="IPR029044">
    <property type="entry name" value="Nucleotide-diphossugar_trans"/>
</dbReference>
<keyword evidence="4" id="KW-1185">Reference proteome</keyword>
<proteinExistence type="predicted"/>
<dbReference type="SUPFAM" id="SSF53448">
    <property type="entry name" value="Nucleotide-diphospho-sugar transferases"/>
    <property type="match status" value="1"/>
</dbReference>
<dbReference type="Pfam" id="PF00535">
    <property type="entry name" value="Glycos_transf_2"/>
    <property type="match status" value="1"/>
</dbReference>
<reference evidence="4" key="1">
    <citation type="submission" date="2009-09" db="EMBL/GenBank/DDBJ databases">
        <title>The complete genome of Nakamurella multipartita DSM 44233.</title>
        <authorList>
            <consortium name="US DOE Joint Genome Institute (JGI-PGF)"/>
            <person name="Lucas S."/>
            <person name="Copeland A."/>
            <person name="Lapidus A."/>
            <person name="Glavina del Rio T."/>
            <person name="Dalin E."/>
            <person name="Tice H."/>
            <person name="Bruce D."/>
            <person name="Goodwin L."/>
            <person name="Pitluck S."/>
            <person name="Kyrpides N."/>
            <person name="Mavromatis K."/>
            <person name="Ivanova N."/>
            <person name="Ovchinnikova G."/>
            <person name="Sims D."/>
            <person name="Meincke L."/>
            <person name="Brettin T."/>
            <person name="Detter J.C."/>
            <person name="Han C."/>
            <person name="Larimer F."/>
            <person name="Land M."/>
            <person name="Hauser L."/>
            <person name="Markowitz V."/>
            <person name="Cheng J.-F."/>
            <person name="Hugenholtz P."/>
            <person name="Woyke T."/>
            <person name="Wu D."/>
            <person name="Klenk H.-P."/>
            <person name="Eisen J.A."/>
        </authorList>
    </citation>
    <scope>NUCLEOTIDE SEQUENCE [LARGE SCALE GENOMIC DNA]</scope>
    <source>
        <strain evidence="4">ATCC 700099 / DSM 44233 / CIP 104796 / JCM 9543 / NBRC 105858 / Y-104</strain>
    </source>
</reference>
<dbReference type="CDD" id="cd00761">
    <property type="entry name" value="Glyco_tranf_GTA_type"/>
    <property type="match status" value="1"/>
</dbReference>
<dbReference type="eggNOG" id="COG1216">
    <property type="taxonomic scope" value="Bacteria"/>
</dbReference>
<feature type="domain" description="Glycosyltransferase 2-like" evidence="2">
    <location>
        <begin position="146"/>
        <end position="275"/>
    </location>
</feature>
<organism evidence="3 4">
    <name type="scientific">Nakamurella multipartita (strain ATCC 700099 / DSM 44233 / CIP 104796 / JCM 9543 / NBRC 105858 / Y-104)</name>
    <name type="common">Microsphaera multipartita</name>
    <dbReference type="NCBI Taxonomy" id="479431"/>
    <lineage>
        <taxon>Bacteria</taxon>
        <taxon>Bacillati</taxon>
        <taxon>Actinomycetota</taxon>
        <taxon>Actinomycetes</taxon>
        <taxon>Nakamurellales</taxon>
        <taxon>Nakamurellaceae</taxon>
        <taxon>Nakamurella</taxon>
    </lineage>
</organism>
<dbReference type="EMBL" id="CP001737">
    <property type="protein sequence ID" value="ACV80769.1"/>
    <property type="molecule type" value="Genomic_DNA"/>
</dbReference>
<evidence type="ECO:0000313" key="3">
    <source>
        <dbReference type="EMBL" id="ACV80769.1"/>
    </source>
</evidence>
<name>C8XKW2_NAKMY</name>
<feature type="region of interest" description="Disordered" evidence="1">
    <location>
        <begin position="1"/>
        <end position="26"/>
    </location>
</feature>
<accession>C8XKW2</accession>
<dbReference type="AlphaFoldDB" id="C8XKW2"/>
<dbReference type="STRING" id="479431.Namu_4486"/>
<dbReference type="KEGG" id="nml:Namu_4486"/>
<dbReference type="Gene3D" id="3.90.550.10">
    <property type="entry name" value="Spore Coat Polysaccharide Biosynthesis Protein SpsA, Chain A"/>
    <property type="match status" value="1"/>
</dbReference>
<protein>
    <submittedName>
        <fullName evidence="3">Glycosyl transferase family 2</fullName>
    </submittedName>
</protein>
<sequence>MHRATVPAQGPDGVGSPSAHIGSPLVHRRPRTCRGERDLVELGVSPITTCLSVTPRAGARPDFARSGITSPFTAFGPPGGTVINSLPQRLARSPEYLDLDQSGLERWFANLTAGQGNLDARNCSPGSSRRRPESERGGYMGGRADIVMITYRSAMYIRLSLPRLLETLGDDDRVWLWHNGDDEATIEALRPFVSDDRVAHYHHSRENVRLREPTNWLWQNSRARFVSKVDDDCLVSPGWLDTFASAHMANPEFGVIGSWRHPEEDFRPELARRKIQAFAGGHSLMRNNWVQGSGYLMPRARVDANGPLGESESFTGYCMRLAEAGAVNGFYYPFVPEDHMDDPRSPHTLIHSDQDLLDRMPLSARANGVMTVEQWTAQLQQSAIVLQTASLDPRTYSGWRRKLKLVSRRIRLAMGRPAKW</sequence>
<dbReference type="HOGENOM" id="CLU_653506_0_0_11"/>
<evidence type="ECO:0000259" key="2">
    <source>
        <dbReference type="Pfam" id="PF00535"/>
    </source>
</evidence>
<evidence type="ECO:0000313" key="4">
    <source>
        <dbReference type="Proteomes" id="UP000002218"/>
    </source>
</evidence>
<gene>
    <name evidence="3" type="ordered locus">Namu_4486</name>
</gene>
<dbReference type="InParanoid" id="C8XKW2"/>